<dbReference type="OrthoDB" id="5875007at2759"/>
<proteinExistence type="predicted"/>
<dbReference type="AlphaFoldDB" id="A0A7I4YJ90"/>
<dbReference type="PANTHER" id="PTHR46060:SF1">
    <property type="entry name" value="MARINER MOS1 TRANSPOSASE-LIKE PROTEIN"/>
    <property type="match status" value="1"/>
</dbReference>
<accession>A0A7I4YJ90</accession>
<name>A0A7I4YJ90_HAECO</name>
<reference evidence="3" key="1">
    <citation type="submission" date="2020-12" db="UniProtKB">
        <authorList>
            <consortium name="WormBaseParasite"/>
        </authorList>
    </citation>
    <scope>IDENTIFICATION</scope>
    <source>
        <strain evidence="3">MHco3</strain>
    </source>
</reference>
<evidence type="ECO:0000313" key="3">
    <source>
        <dbReference type="WBParaSite" id="HCON_00103320-00001"/>
    </source>
</evidence>
<dbReference type="InterPro" id="IPR036397">
    <property type="entry name" value="RNaseH_sf"/>
</dbReference>
<dbReference type="Gene3D" id="3.30.420.10">
    <property type="entry name" value="Ribonuclease H-like superfamily/Ribonuclease H"/>
    <property type="match status" value="1"/>
</dbReference>
<organism evidence="2 3">
    <name type="scientific">Haemonchus contortus</name>
    <name type="common">Barber pole worm</name>
    <dbReference type="NCBI Taxonomy" id="6289"/>
    <lineage>
        <taxon>Eukaryota</taxon>
        <taxon>Metazoa</taxon>
        <taxon>Ecdysozoa</taxon>
        <taxon>Nematoda</taxon>
        <taxon>Chromadorea</taxon>
        <taxon>Rhabditida</taxon>
        <taxon>Rhabditina</taxon>
        <taxon>Rhabditomorpha</taxon>
        <taxon>Strongyloidea</taxon>
        <taxon>Trichostrongylidae</taxon>
        <taxon>Haemonchus</taxon>
    </lineage>
</organism>
<protein>
    <submittedName>
        <fullName evidence="3">Histone-lysine N-methyltransferase SETMAR</fullName>
    </submittedName>
</protein>
<evidence type="ECO:0000313" key="2">
    <source>
        <dbReference type="Proteomes" id="UP000025227"/>
    </source>
</evidence>
<dbReference type="WBParaSite" id="HCON_00103320-00001">
    <property type="protein sequence ID" value="HCON_00103320-00001"/>
    <property type="gene ID" value="HCON_00103320"/>
</dbReference>
<dbReference type="InterPro" id="IPR052709">
    <property type="entry name" value="Transposase-MT_Hybrid"/>
</dbReference>
<evidence type="ECO:0000256" key="1">
    <source>
        <dbReference type="SAM" id="MobiDB-lite"/>
    </source>
</evidence>
<sequence length="152" mass="17746">MRTQKTPLNPTYMPRRRCSAFRGAFTVSNPGAARRRMYRERRFLHRAGEESEGESRSYTSTAAQSLFPARNARSHNARTTKIELMNFGWTFLPHPPYSPDVEPPEYHLFSYLQYLDGQDLQTSDHIKIAPEQFLKGQFLVFRSEGIYDLPKR</sequence>
<dbReference type="Proteomes" id="UP000025227">
    <property type="component" value="Unplaced"/>
</dbReference>
<feature type="region of interest" description="Disordered" evidence="1">
    <location>
        <begin position="48"/>
        <end position="73"/>
    </location>
</feature>
<dbReference type="PANTHER" id="PTHR46060">
    <property type="entry name" value="MARINER MOS1 TRANSPOSASE-LIKE PROTEIN"/>
    <property type="match status" value="1"/>
</dbReference>
<keyword evidence="2" id="KW-1185">Reference proteome</keyword>
<dbReference type="GO" id="GO:0003676">
    <property type="term" value="F:nucleic acid binding"/>
    <property type="evidence" value="ECO:0007669"/>
    <property type="project" value="InterPro"/>
</dbReference>